<dbReference type="PROSITE" id="PS50893">
    <property type="entry name" value="ABC_TRANSPORTER_2"/>
    <property type="match status" value="1"/>
</dbReference>
<dbReference type="PANTHER" id="PTHR42711:SF5">
    <property type="entry name" value="ABC TRANSPORTER ATP-BINDING PROTEIN NATA"/>
    <property type="match status" value="1"/>
</dbReference>
<evidence type="ECO:0000259" key="5">
    <source>
        <dbReference type="PROSITE" id="PS50893"/>
    </source>
</evidence>
<dbReference type="GO" id="GO:0016887">
    <property type="term" value="F:ATP hydrolysis activity"/>
    <property type="evidence" value="ECO:0007669"/>
    <property type="project" value="InterPro"/>
</dbReference>
<evidence type="ECO:0000256" key="4">
    <source>
        <dbReference type="ARBA" id="ARBA00022840"/>
    </source>
</evidence>
<dbReference type="InterPro" id="IPR027417">
    <property type="entry name" value="P-loop_NTPase"/>
</dbReference>
<reference evidence="6" key="2">
    <citation type="submission" date="2021-04" db="EMBL/GenBank/DDBJ databases">
        <authorList>
            <person name="Gilroy R."/>
        </authorList>
    </citation>
    <scope>NUCLEOTIDE SEQUENCE</scope>
    <source>
        <strain evidence="6">3204</strain>
    </source>
</reference>
<dbReference type="EMBL" id="DXCM01000031">
    <property type="protein sequence ID" value="HIY92240.1"/>
    <property type="molecule type" value="Genomic_DNA"/>
</dbReference>
<reference evidence="6" key="1">
    <citation type="journal article" date="2021" name="PeerJ">
        <title>Extensive microbial diversity within the chicken gut microbiome revealed by metagenomics and culture.</title>
        <authorList>
            <person name="Gilroy R."/>
            <person name="Ravi A."/>
            <person name="Getino M."/>
            <person name="Pursley I."/>
            <person name="Horton D.L."/>
            <person name="Alikhan N.F."/>
            <person name="Baker D."/>
            <person name="Gharbi K."/>
            <person name="Hall N."/>
            <person name="Watson M."/>
            <person name="Adriaenssens E.M."/>
            <person name="Foster-Nyarko E."/>
            <person name="Jarju S."/>
            <person name="Secka A."/>
            <person name="Antonio M."/>
            <person name="Oren A."/>
            <person name="Chaudhuri R.R."/>
            <person name="La Ragione R."/>
            <person name="Hildebrand F."/>
            <person name="Pallen M.J."/>
        </authorList>
    </citation>
    <scope>NUCLEOTIDE SEQUENCE</scope>
    <source>
        <strain evidence="6">3204</strain>
    </source>
</reference>
<dbReference type="PROSITE" id="PS00211">
    <property type="entry name" value="ABC_TRANSPORTER_1"/>
    <property type="match status" value="1"/>
</dbReference>
<comment type="caution">
    <text evidence="6">The sequence shown here is derived from an EMBL/GenBank/DDBJ whole genome shotgun (WGS) entry which is preliminary data.</text>
</comment>
<dbReference type="InterPro" id="IPR003439">
    <property type="entry name" value="ABC_transporter-like_ATP-bd"/>
</dbReference>
<evidence type="ECO:0000313" key="7">
    <source>
        <dbReference type="Proteomes" id="UP000824013"/>
    </source>
</evidence>
<sequence>MMFLQVQNLTKKFNHKTVVNNINLSIKKGDLVAFLGPNGAGKSTTINMLIGIIQATQGQISLDGFTPQDKQYHQRIGVVFQKSILDDDLTVKQNLTIRQGLYQHLNRNLNYWIEKFSLQKIINQKYKTLSGGQKRRVDIVRALLHEPEVLFLDEPTTGLDIQTRELIWGVLNELRQEMNLTIVLTTHYLEEAEEADFVYVIDHGKIIASDTVENLQARFAQNCLTMQVKSADVQLPSGYQFQWEGDKVSVFVSTTDCLKILNQLADQIVTFDYRRGNMDDIFLNLTGREVE</sequence>
<dbReference type="Gene3D" id="3.40.50.300">
    <property type="entry name" value="P-loop containing nucleotide triphosphate hydrolases"/>
    <property type="match status" value="1"/>
</dbReference>
<keyword evidence="2" id="KW-0813">Transport</keyword>
<dbReference type="InterPro" id="IPR050763">
    <property type="entry name" value="ABC_transporter_ATP-binding"/>
</dbReference>
<dbReference type="Pfam" id="PF00005">
    <property type="entry name" value="ABC_tran"/>
    <property type="match status" value="1"/>
</dbReference>
<dbReference type="InterPro" id="IPR003593">
    <property type="entry name" value="AAA+_ATPase"/>
</dbReference>
<gene>
    <name evidence="6" type="ORF">H9820_04770</name>
</gene>
<dbReference type="Proteomes" id="UP000824013">
    <property type="component" value="Unassembled WGS sequence"/>
</dbReference>
<comment type="similarity">
    <text evidence="1">Belongs to the ABC transporter superfamily.</text>
</comment>
<proteinExistence type="inferred from homology"/>
<dbReference type="PANTHER" id="PTHR42711">
    <property type="entry name" value="ABC TRANSPORTER ATP-BINDING PROTEIN"/>
    <property type="match status" value="1"/>
</dbReference>
<name>A0A9D1ZM24_9LACO</name>
<evidence type="ECO:0000256" key="2">
    <source>
        <dbReference type="ARBA" id="ARBA00022448"/>
    </source>
</evidence>
<keyword evidence="3" id="KW-0547">Nucleotide-binding</keyword>
<organism evidence="6 7">
    <name type="scientific">Candidatus Companilactobacillus pullicola</name>
    <dbReference type="NCBI Taxonomy" id="2838523"/>
    <lineage>
        <taxon>Bacteria</taxon>
        <taxon>Bacillati</taxon>
        <taxon>Bacillota</taxon>
        <taxon>Bacilli</taxon>
        <taxon>Lactobacillales</taxon>
        <taxon>Lactobacillaceae</taxon>
        <taxon>Companilactobacillus</taxon>
    </lineage>
</organism>
<keyword evidence="4 6" id="KW-0067">ATP-binding</keyword>
<evidence type="ECO:0000313" key="6">
    <source>
        <dbReference type="EMBL" id="HIY92240.1"/>
    </source>
</evidence>
<evidence type="ECO:0000256" key="3">
    <source>
        <dbReference type="ARBA" id="ARBA00022741"/>
    </source>
</evidence>
<accession>A0A9D1ZM24</accession>
<dbReference type="GO" id="GO:0005524">
    <property type="term" value="F:ATP binding"/>
    <property type="evidence" value="ECO:0007669"/>
    <property type="project" value="UniProtKB-KW"/>
</dbReference>
<protein>
    <submittedName>
        <fullName evidence="6">ABC transporter ATP-binding protein</fullName>
    </submittedName>
</protein>
<evidence type="ECO:0000256" key="1">
    <source>
        <dbReference type="ARBA" id="ARBA00005417"/>
    </source>
</evidence>
<dbReference type="SUPFAM" id="SSF52540">
    <property type="entry name" value="P-loop containing nucleoside triphosphate hydrolases"/>
    <property type="match status" value="1"/>
</dbReference>
<dbReference type="AlphaFoldDB" id="A0A9D1ZM24"/>
<feature type="domain" description="ABC transporter" evidence="5">
    <location>
        <begin position="4"/>
        <end position="228"/>
    </location>
</feature>
<dbReference type="InterPro" id="IPR017871">
    <property type="entry name" value="ABC_transporter-like_CS"/>
</dbReference>
<dbReference type="SMART" id="SM00382">
    <property type="entry name" value="AAA"/>
    <property type="match status" value="1"/>
</dbReference>